<evidence type="ECO:0000256" key="2">
    <source>
        <dbReference type="ARBA" id="ARBA00023002"/>
    </source>
</evidence>
<dbReference type="InterPro" id="IPR016162">
    <property type="entry name" value="Ald_DH_N"/>
</dbReference>
<organism evidence="4 5">
    <name type="scientific">Candidatus Ignatzschineria merdigallinarum</name>
    <dbReference type="NCBI Taxonomy" id="2838621"/>
    <lineage>
        <taxon>Bacteria</taxon>
        <taxon>Pseudomonadati</taxon>
        <taxon>Pseudomonadota</taxon>
        <taxon>Gammaproteobacteria</taxon>
        <taxon>Cardiobacteriales</taxon>
        <taxon>Ignatzschineriaceae</taxon>
        <taxon>Ignatzschineria</taxon>
    </lineage>
</organism>
<accession>A0A9D1Q408</accession>
<name>A0A9D1Q408_9GAMM</name>
<dbReference type="InterPro" id="IPR050740">
    <property type="entry name" value="Aldehyde_DH_Superfamily"/>
</dbReference>
<dbReference type="SUPFAM" id="SSF53720">
    <property type="entry name" value="ALDH-like"/>
    <property type="match status" value="1"/>
</dbReference>
<dbReference type="InterPro" id="IPR016163">
    <property type="entry name" value="Ald_DH_C"/>
</dbReference>
<protein>
    <submittedName>
        <fullName evidence="4">Aldehyde dehydrogenase family protein</fullName>
    </submittedName>
</protein>
<evidence type="ECO:0000256" key="1">
    <source>
        <dbReference type="ARBA" id="ARBA00009986"/>
    </source>
</evidence>
<gene>
    <name evidence="4" type="ORF">H9889_01910</name>
</gene>
<dbReference type="Proteomes" id="UP000823934">
    <property type="component" value="Unassembled WGS sequence"/>
</dbReference>
<evidence type="ECO:0000313" key="4">
    <source>
        <dbReference type="EMBL" id="HIW06068.1"/>
    </source>
</evidence>
<dbReference type="InterPro" id="IPR015590">
    <property type="entry name" value="Aldehyde_DH_dom"/>
</dbReference>
<dbReference type="Gene3D" id="3.40.309.10">
    <property type="entry name" value="Aldehyde Dehydrogenase, Chain A, domain 2"/>
    <property type="match status" value="1"/>
</dbReference>
<dbReference type="EMBL" id="DXHP01000044">
    <property type="protein sequence ID" value="HIW06068.1"/>
    <property type="molecule type" value="Genomic_DNA"/>
</dbReference>
<keyword evidence="2" id="KW-0560">Oxidoreductase</keyword>
<dbReference type="Pfam" id="PF00171">
    <property type="entry name" value="Aldedh"/>
    <property type="match status" value="1"/>
</dbReference>
<dbReference type="PANTHER" id="PTHR43353">
    <property type="entry name" value="SUCCINATE-SEMIALDEHYDE DEHYDROGENASE, MITOCHONDRIAL"/>
    <property type="match status" value="1"/>
</dbReference>
<dbReference type="InterPro" id="IPR016161">
    <property type="entry name" value="Ald_DH/histidinol_DH"/>
</dbReference>
<comment type="caution">
    <text evidence="4">The sequence shown here is derived from an EMBL/GenBank/DDBJ whole genome shotgun (WGS) entry which is preliminary data.</text>
</comment>
<sequence length="160" mass="17305">EVGPVINKKGFDKIVEQIEDAKAKGATVLAGGTTNHSVEKGFFFINPTVLGNVTHDMNIMQEETFGPVAPIVSFKTYEEAVEIANNTPFGLAAYFFTDNYKRGIFFQENLDFGILGWNDGLPSTAQAPFGGMKESGIGSEGGIEGIQPYLETKYLSIGNI</sequence>
<proteinExistence type="inferred from homology"/>
<reference evidence="4" key="1">
    <citation type="journal article" date="2021" name="PeerJ">
        <title>Extensive microbial diversity within the chicken gut microbiome revealed by metagenomics and culture.</title>
        <authorList>
            <person name="Gilroy R."/>
            <person name="Ravi A."/>
            <person name="Getino M."/>
            <person name="Pursley I."/>
            <person name="Horton D.L."/>
            <person name="Alikhan N.F."/>
            <person name="Baker D."/>
            <person name="Gharbi K."/>
            <person name="Hall N."/>
            <person name="Watson M."/>
            <person name="Adriaenssens E.M."/>
            <person name="Foster-Nyarko E."/>
            <person name="Jarju S."/>
            <person name="Secka A."/>
            <person name="Antonio M."/>
            <person name="Oren A."/>
            <person name="Chaudhuri R.R."/>
            <person name="La Ragione R."/>
            <person name="Hildebrand F."/>
            <person name="Pallen M.J."/>
        </authorList>
    </citation>
    <scope>NUCLEOTIDE SEQUENCE</scope>
    <source>
        <strain evidence="4">CHK160-9182</strain>
    </source>
</reference>
<reference evidence="4" key="2">
    <citation type="submission" date="2021-04" db="EMBL/GenBank/DDBJ databases">
        <authorList>
            <person name="Gilroy R."/>
        </authorList>
    </citation>
    <scope>NUCLEOTIDE SEQUENCE</scope>
    <source>
        <strain evidence="4">CHK160-9182</strain>
    </source>
</reference>
<comment type="similarity">
    <text evidence="1">Belongs to the aldehyde dehydrogenase family.</text>
</comment>
<feature type="non-terminal residue" evidence="4">
    <location>
        <position position="1"/>
    </location>
</feature>
<dbReference type="GO" id="GO:0009450">
    <property type="term" value="P:gamma-aminobutyric acid catabolic process"/>
    <property type="evidence" value="ECO:0007669"/>
    <property type="project" value="TreeGrafter"/>
</dbReference>
<dbReference type="AlphaFoldDB" id="A0A9D1Q408"/>
<feature type="domain" description="Aldehyde dehydrogenase" evidence="3">
    <location>
        <begin position="1"/>
        <end position="154"/>
    </location>
</feature>
<evidence type="ECO:0000259" key="3">
    <source>
        <dbReference type="Pfam" id="PF00171"/>
    </source>
</evidence>
<evidence type="ECO:0000313" key="5">
    <source>
        <dbReference type="Proteomes" id="UP000823934"/>
    </source>
</evidence>
<dbReference type="GO" id="GO:0004777">
    <property type="term" value="F:succinate-semialdehyde dehydrogenase (NAD+) activity"/>
    <property type="evidence" value="ECO:0007669"/>
    <property type="project" value="TreeGrafter"/>
</dbReference>
<dbReference type="PANTHER" id="PTHR43353:SF5">
    <property type="entry name" value="SUCCINATE-SEMIALDEHYDE DEHYDROGENASE, MITOCHONDRIAL"/>
    <property type="match status" value="1"/>
</dbReference>
<dbReference type="Gene3D" id="3.40.605.10">
    <property type="entry name" value="Aldehyde Dehydrogenase, Chain A, domain 1"/>
    <property type="match status" value="1"/>
</dbReference>